<dbReference type="STRING" id="1214101.BN159_4501"/>
<dbReference type="OrthoDB" id="4294896at2"/>
<sequence>MNTAEQLIAGYAAYTNAEEFGASAGPDAPAITITTVSSPECVYFSLSAVSGSIATTKSWGC</sequence>
<evidence type="ECO:0000313" key="2">
    <source>
        <dbReference type="Proteomes" id="UP000008043"/>
    </source>
</evidence>
<organism evidence="1 2">
    <name type="scientific">Streptomyces davaonensis (strain DSM 101723 / JCM 4913 / KCC S-0913 / 768)</name>
    <dbReference type="NCBI Taxonomy" id="1214101"/>
    <lineage>
        <taxon>Bacteria</taxon>
        <taxon>Bacillati</taxon>
        <taxon>Actinomycetota</taxon>
        <taxon>Actinomycetes</taxon>
        <taxon>Kitasatosporales</taxon>
        <taxon>Streptomycetaceae</taxon>
        <taxon>Streptomyces</taxon>
    </lineage>
</organism>
<dbReference type="Proteomes" id="UP000008043">
    <property type="component" value="Chromosome"/>
</dbReference>
<reference evidence="1 2" key="1">
    <citation type="journal article" date="2012" name="J. Bacteriol.">
        <title>Genome sequence of the bacterium Streptomyces davawensis JCM 4913 and heterologous production of the unique antibiotic roseoflavin.</title>
        <authorList>
            <person name="Jankowitsch F."/>
            <person name="Schwarz J."/>
            <person name="Ruckert C."/>
            <person name="Gust B."/>
            <person name="Szczepanowski R."/>
            <person name="Blom J."/>
            <person name="Pelzer S."/>
            <person name="Kalinowski J."/>
            <person name="Mack M."/>
        </authorList>
    </citation>
    <scope>NUCLEOTIDE SEQUENCE [LARGE SCALE GENOMIC DNA]</scope>
    <source>
        <strain evidence="2">DSM 101723 / JCM 4913 / KCC S-0913 / 768</strain>
    </source>
</reference>
<dbReference type="NCBIfam" id="NF038146">
    <property type="entry name" value="LxmA_leader"/>
    <property type="match status" value="1"/>
</dbReference>
<accession>K4R749</accession>
<keyword evidence="2" id="KW-1185">Reference proteome</keyword>
<dbReference type="EMBL" id="HE971709">
    <property type="protein sequence ID" value="CCK28880.1"/>
    <property type="molecule type" value="Genomic_DNA"/>
</dbReference>
<name>K4R749_STRDJ</name>
<dbReference type="HOGENOM" id="CLU_2920641_0_0_11"/>
<dbReference type="KEGG" id="sdv:BN159_4501"/>
<protein>
    <submittedName>
        <fullName evidence="1">Uncharacterized protein</fullName>
    </submittedName>
</protein>
<gene>
    <name evidence="1" type="ORF">BN159_4501</name>
</gene>
<proteinExistence type="predicted"/>
<dbReference type="PATRIC" id="fig|1214101.3.peg.4557"/>
<dbReference type="InterPro" id="IPR049906">
    <property type="entry name" value="LxmA-like_leader"/>
</dbReference>
<dbReference type="RefSeq" id="WP_015659228.1">
    <property type="nucleotide sequence ID" value="NC_020504.1"/>
</dbReference>
<evidence type="ECO:0000313" key="1">
    <source>
        <dbReference type="EMBL" id="CCK28880.1"/>
    </source>
</evidence>
<dbReference type="AlphaFoldDB" id="K4R749"/>